<evidence type="ECO:0000256" key="1">
    <source>
        <dbReference type="ARBA" id="ARBA00004479"/>
    </source>
</evidence>
<dbReference type="PANTHER" id="PTHR11640:SF31">
    <property type="entry name" value="IRREGULAR CHIASM C-ROUGHEST PROTEIN-RELATED"/>
    <property type="match status" value="1"/>
</dbReference>
<organism evidence="9 10">
    <name type="scientific">Fasciola hepatica</name>
    <name type="common">Liver fluke</name>
    <dbReference type="NCBI Taxonomy" id="6192"/>
    <lineage>
        <taxon>Eukaryota</taxon>
        <taxon>Metazoa</taxon>
        <taxon>Spiralia</taxon>
        <taxon>Lophotrochozoa</taxon>
        <taxon>Platyhelminthes</taxon>
        <taxon>Trematoda</taxon>
        <taxon>Digenea</taxon>
        <taxon>Plagiorchiida</taxon>
        <taxon>Echinostomata</taxon>
        <taxon>Echinostomatoidea</taxon>
        <taxon>Fasciolidae</taxon>
        <taxon>Fasciola</taxon>
    </lineage>
</organism>
<evidence type="ECO:0000256" key="6">
    <source>
        <dbReference type="SAM" id="MobiDB-lite"/>
    </source>
</evidence>
<feature type="region of interest" description="Disordered" evidence="6">
    <location>
        <begin position="824"/>
        <end position="851"/>
    </location>
</feature>
<dbReference type="SMART" id="SM00409">
    <property type="entry name" value="IG"/>
    <property type="match status" value="2"/>
</dbReference>
<dbReference type="GO" id="GO:0005886">
    <property type="term" value="C:plasma membrane"/>
    <property type="evidence" value="ECO:0007669"/>
    <property type="project" value="TreeGrafter"/>
</dbReference>
<keyword evidence="3" id="KW-1015">Disulfide bond</keyword>
<evidence type="ECO:0000259" key="8">
    <source>
        <dbReference type="PROSITE" id="PS50835"/>
    </source>
</evidence>
<gene>
    <name evidence="9" type="ORF">D915_004097</name>
</gene>
<evidence type="ECO:0000256" key="3">
    <source>
        <dbReference type="ARBA" id="ARBA00023157"/>
    </source>
</evidence>
<dbReference type="GO" id="GO:0098609">
    <property type="term" value="P:cell-cell adhesion"/>
    <property type="evidence" value="ECO:0007669"/>
    <property type="project" value="TreeGrafter"/>
</dbReference>
<feature type="compositionally biased region" description="Basic and acidic residues" evidence="6">
    <location>
        <begin position="670"/>
        <end position="688"/>
    </location>
</feature>
<feature type="compositionally biased region" description="Low complexity" evidence="6">
    <location>
        <begin position="525"/>
        <end position="549"/>
    </location>
</feature>
<dbReference type="AlphaFoldDB" id="A0A4E0RF85"/>
<comment type="caution">
    <text evidence="9">The sequence shown here is derived from an EMBL/GenBank/DDBJ whole genome shotgun (WGS) entry which is preliminary data.</text>
</comment>
<comment type="subcellular location">
    <subcellularLocation>
        <location evidence="1">Membrane</location>
        <topology evidence="1">Single-pass type I membrane protein</topology>
    </subcellularLocation>
</comment>
<dbReference type="PROSITE" id="PS50835">
    <property type="entry name" value="IG_LIKE"/>
    <property type="match status" value="1"/>
</dbReference>
<protein>
    <recommendedName>
        <fullName evidence="8">Ig-like domain-containing protein</fullName>
    </recommendedName>
</protein>
<keyword evidence="2" id="KW-0472">Membrane</keyword>
<proteinExistence type="predicted"/>
<dbReference type="Gene3D" id="2.60.40.10">
    <property type="entry name" value="Immunoglobulins"/>
    <property type="match status" value="1"/>
</dbReference>
<dbReference type="GO" id="GO:0050839">
    <property type="term" value="F:cell adhesion molecule binding"/>
    <property type="evidence" value="ECO:0007669"/>
    <property type="project" value="TreeGrafter"/>
</dbReference>
<keyword evidence="5" id="KW-0393">Immunoglobulin domain</keyword>
<keyword evidence="4" id="KW-0325">Glycoprotein</keyword>
<feature type="signal peptide" evidence="7">
    <location>
        <begin position="1"/>
        <end position="19"/>
    </location>
</feature>
<evidence type="ECO:0000256" key="4">
    <source>
        <dbReference type="ARBA" id="ARBA00023180"/>
    </source>
</evidence>
<reference evidence="9" key="1">
    <citation type="submission" date="2019-03" db="EMBL/GenBank/DDBJ databases">
        <title>Improved annotation for the trematode Fasciola hepatica.</title>
        <authorList>
            <person name="Choi Y.-J."/>
            <person name="Martin J."/>
            <person name="Mitreva M."/>
        </authorList>
    </citation>
    <scope>NUCLEOTIDE SEQUENCE [LARGE SCALE GENOMIC DNA]</scope>
</reference>
<feature type="chain" id="PRO_5020028883" description="Ig-like domain-containing protein" evidence="7">
    <location>
        <begin position="20"/>
        <end position="1099"/>
    </location>
</feature>
<dbReference type="InterPro" id="IPR003598">
    <property type="entry name" value="Ig_sub2"/>
</dbReference>
<dbReference type="GO" id="GO:0005911">
    <property type="term" value="C:cell-cell junction"/>
    <property type="evidence" value="ECO:0007669"/>
    <property type="project" value="TreeGrafter"/>
</dbReference>
<dbReference type="Proteomes" id="UP000230066">
    <property type="component" value="Unassembled WGS sequence"/>
</dbReference>
<keyword evidence="10" id="KW-1185">Reference proteome</keyword>
<accession>A0A4E0RF85</accession>
<dbReference type="InterPro" id="IPR051275">
    <property type="entry name" value="Cell_adhesion_signaling"/>
</dbReference>
<evidence type="ECO:0000256" key="2">
    <source>
        <dbReference type="ARBA" id="ARBA00023136"/>
    </source>
</evidence>
<dbReference type="EMBL" id="JXXN02001262">
    <property type="protein sequence ID" value="THD25161.1"/>
    <property type="molecule type" value="Genomic_DNA"/>
</dbReference>
<feature type="domain" description="Ig-like" evidence="8">
    <location>
        <begin position="488"/>
        <end position="599"/>
    </location>
</feature>
<feature type="region of interest" description="Disordered" evidence="6">
    <location>
        <begin position="651"/>
        <end position="691"/>
    </location>
</feature>
<dbReference type="InterPro" id="IPR003599">
    <property type="entry name" value="Ig_sub"/>
</dbReference>
<dbReference type="InterPro" id="IPR007110">
    <property type="entry name" value="Ig-like_dom"/>
</dbReference>
<dbReference type="PANTHER" id="PTHR11640">
    <property type="entry name" value="NEPHRIN"/>
    <property type="match status" value="1"/>
</dbReference>
<name>A0A4E0RF85_FASHE</name>
<evidence type="ECO:0000313" key="10">
    <source>
        <dbReference type="Proteomes" id="UP000230066"/>
    </source>
</evidence>
<feature type="region of interest" description="Disordered" evidence="6">
    <location>
        <begin position="307"/>
        <end position="339"/>
    </location>
</feature>
<dbReference type="InterPro" id="IPR013783">
    <property type="entry name" value="Ig-like_fold"/>
</dbReference>
<evidence type="ECO:0000313" key="9">
    <source>
        <dbReference type="EMBL" id="THD25161.1"/>
    </source>
</evidence>
<evidence type="ECO:0000256" key="7">
    <source>
        <dbReference type="SAM" id="SignalP"/>
    </source>
</evidence>
<evidence type="ECO:0000256" key="5">
    <source>
        <dbReference type="ARBA" id="ARBA00023319"/>
    </source>
</evidence>
<feature type="compositionally biased region" description="Polar residues" evidence="6">
    <location>
        <begin position="824"/>
        <end position="847"/>
    </location>
</feature>
<dbReference type="SMART" id="SM00408">
    <property type="entry name" value="IGc2"/>
    <property type="match status" value="1"/>
</dbReference>
<dbReference type="SUPFAM" id="SSF48726">
    <property type="entry name" value="Immunoglobulin"/>
    <property type="match status" value="2"/>
</dbReference>
<dbReference type="InterPro" id="IPR036179">
    <property type="entry name" value="Ig-like_dom_sf"/>
</dbReference>
<keyword evidence="7" id="KW-0732">Signal</keyword>
<sequence>MTVKVSLLNLLSLWLTVHASCRPRSDGQFTTVELGSPSNVTAPFGSDVQFICCGGHKWTYEADDHVYASREIGPHPEAVGAPDKRPGGMLLLSTERTGSIPTTVYTMHDDKGRLILFINNANSKDTGHYRCHGDGASVDAFLAVSLEPQLMDGNQSIVVQKGAVHQRQVMFASDQLNKVIIYCPVTGSQKIESWLWREPILPSSEDYDKLPKGKPPSRTVTANKPGIHESGYVEIGPGLAWARIRDPLSPEAPVKLWCQFEMPSLWESEEPIIAYYMLDWELYEPINPRVYILNTDRMDTSSMTTATGNAAGMSILPSPEVETGRSVGGGGPPPFSPIDLQNQIEQSRLTYPQQQQQQQQGRYSGSYPILLEHKPARLACQFRVVEDPNHNGDTETRRVPLQQVYWYRNGQPVHVPPFHVDNSHVPESGLSLLEVRAYPALFEPTTQSNASWDTVERITCAVSSQVKSKPVYKVTTNASLDVDVILVPRIINKELLSVGRRVEDAVKLTCTALANGPPEMQFEFSQGAGSASIGDSDSSTTKAGTGSKSHISEWHPIEPRYKLNIQRLPADPQNPFLQRLVLEISDLRRTDHGLYRCSVWNQAGRVHAIGHVLVHSEPQIQVVPHQANYYVSHKPWRASCHVTGYPLSTSVATDQPITAPPDEGGSGEPTQHDETGTGEKRANSDKPVRMILSRPDGQPLEQAEMKLINYEMNDFLGINATYEIMISPGSGNSTIVRCEYQGRDSRMVYQETTIFEATQPTKPNISVTCVGPRAVVFNIANPHVTETSPPTERIVTQKVIFAPIDTFQNSASLGSMIVYLDSNGQPSATPTNQSNRPAATPSASSWYSRPPTPRPVTIPVHGLMADTKYVFEWSSGNEFGLSAMEQFTLWTKKLEMLPAIYKVTFIKPTTGYLRFSLILDDPCPYGVGTRAELSDLVVRYRPAEEEKATGSQVGVGEWSEAEVCRLVAQTTTTTESTETSEQMRMMENGARTDDQRQEMEEEQSGIAWSGNRPLTCEFPVSDTQKNYEARYEVVQVATRNRFDRSEWFTAIYQPELAVYAASICFPTCGLPGLVPPQLNLFVILLILVRVLVHLDYLFT</sequence>
<feature type="region of interest" description="Disordered" evidence="6">
    <location>
        <begin position="524"/>
        <end position="551"/>
    </location>
</feature>